<evidence type="ECO:0000313" key="5">
    <source>
        <dbReference type="Proteomes" id="UP000228767"/>
    </source>
</evidence>
<evidence type="ECO:0008006" key="6">
    <source>
        <dbReference type="Google" id="ProtNLM"/>
    </source>
</evidence>
<dbReference type="InterPro" id="IPR007863">
    <property type="entry name" value="Peptidase_M16_C"/>
</dbReference>
<dbReference type="PANTHER" id="PTHR11851:SF49">
    <property type="entry name" value="MITOCHONDRIAL-PROCESSING PEPTIDASE SUBUNIT ALPHA"/>
    <property type="match status" value="1"/>
</dbReference>
<dbReference type="Pfam" id="PF00675">
    <property type="entry name" value="Peptidase_M16"/>
    <property type="match status" value="1"/>
</dbReference>
<dbReference type="AlphaFoldDB" id="A0A2H0RED2"/>
<dbReference type="InterPro" id="IPR011249">
    <property type="entry name" value="Metalloenz_LuxS/M16"/>
</dbReference>
<dbReference type="Proteomes" id="UP000228767">
    <property type="component" value="Unassembled WGS sequence"/>
</dbReference>
<evidence type="ECO:0000259" key="3">
    <source>
        <dbReference type="Pfam" id="PF05193"/>
    </source>
</evidence>
<comment type="similarity">
    <text evidence="1">Belongs to the peptidase M16 family.</text>
</comment>
<proteinExistence type="inferred from homology"/>
<protein>
    <recommendedName>
        <fullName evidence="6">Insulinase family protein</fullName>
    </recommendedName>
</protein>
<dbReference type="Pfam" id="PF05193">
    <property type="entry name" value="Peptidase_M16_C"/>
    <property type="match status" value="1"/>
</dbReference>
<feature type="domain" description="Peptidase M16 C-terminal" evidence="3">
    <location>
        <begin position="178"/>
        <end position="350"/>
    </location>
</feature>
<accession>A0A2H0RED2</accession>
<gene>
    <name evidence="4" type="ORF">COV10_02200</name>
</gene>
<dbReference type="PANTHER" id="PTHR11851">
    <property type="entry name" value="METALLOPROTEASE"/>
    <property type="match status" value="1"/>
</dbReference>
<dbReference type="InterPro" id="IPR011765">
    <property type="entry name" value="Pept_M16_N"/>
</dbReference>
<organism evidence="4 5">
    <name type="scientific">Candidatus Vogelbacteria bacterium CG10_big_fil_rev_8_21_14_0_10_51_16</name>
    <dbReference type="NCBI Taxonomy" id="1975045"/>
    <lineage>
        <taxon>Bacteria</taxon>
        <taxon>Candidatus Vogeliibacteriota</taxon>
    </lineage>
</organism>
<sequence length="430" mass="47993">MIKTETILKDHTYNVETLANGLRLLHVPFPEAASVYLKIMGKAGNRAEGPDELGLAHFFEHLVFDGTPTMKTGSAVSRTIERLGARYNGVTGDETVRYWTRALPSRADAAATWLGDIFSHSLYRESDVEKERKVIEEELLARFDNPENLFHDEFCARLYPDHPMGYRLREIRDFLPRVNRENLLAFRSRCYGGGNFLLLVAGNITFDTARKLANAHFSKIESGPEIAYVPPPKVTPFTYIDNRDVEQAKLRIVFPGFPQYSRESDVASSVASALGDGASSRLFTRLREELHLVYGIGAGHNDYSDGGEFIIGTKLKTEKIPSAVIAIREVLDGFLSEGPTDEEFERTINQAETALALGAEDVEHHGNLASYQLLFKKQIRSPREIMQELQSISKDEVLAMAKRIFSATPHVGVMAKGVTSLDFPAIGDRL</sequence>
<name>A0A2H0RED2_9BACT</name>
<comment type="caution">
    <text evidence="4">The sequence shown here is derived from an EMBL/GenBank/DDBJ whole genome shotgun (WGS) entry which is preliminary data.</text>
</comment>
<feature type="domain" description="Peptidase M16 N-terminal" evidence="2">
    <location>
        <begin position="32"/>
        <end position="168"/>
    </location>
</feature>
<dbReference type="Gene3D" id="3.30.830.10">
    <property type="entry name" value="Metalloenzyme, LuxS/M16 peptidase-like"/>
    <property type="match status" value="2"/>
</dbReference>
<evidence type="ECO:0000256" key="1">
    <source>
        <dbReference type="ARBA" id="ARBA00007261"/>
    </source>
</evidence>
<evidence type="ECO:0000313" key="4">
    <source>
        <dbReference type="EMBL" id="PIR44912.1"/>
    </source>
</evidence>
<reference evidence="4 5" key="1">
    <citation type="submission" date="2017-09" db="EMBL/GenBank/DDBJ databases">
        <title>Depth-based differentiation of microbial function through sediment-hosted aquifers and enrichment of novel symbionts in the deep terrestrial subsurface.</title>
        <authorList>
            <person name="Probst A.J."/>
            <person name="Ladd B."/>
            <person name="Jarett J.K."/>
            <person name="Geller-Mcgrath D.E."/>
            <person name="Sieber C.M."/>
            <person name="Emerson J.B."/>
            <person name="Anantharaman K."/>
            <person name="Thomas B.C."/>
            <person name="Malmstrom R."/>
            <person name="Stieglmeier M."/>
            <person name="Klingl A."/>
            <person name="Woyke T."/>
            <person name="Ryan C.M."/>
            <person name="Banfield J.F."/>
        </authorList>
    </citation>
    <scope>NUCLEOTIDE SEQUENCE [LARGE SCALE GENOMIC DNA]</scope>
    <source>
        <strain evidence="4">CG10_big_fil_rev_8_21_14_0_10_51_16</strain>
    </source>
</reference>
<dbReference type="SUPFAM" id="SSF63411">
    <property type="entry name" value="LuxS/MPP-like metallohydrolase"/>
    <property type="match status" value="2"/>
</dbReference>
<dbReference type="GO" id="GO:0046872">
    <property type="term" value="F:metal ion binding"/>
    <property type="evidence" value="ECO:0007669"/>
    <property type="project" value="InterPro"/>
</dbReference>
<dbReference type="InterPro" id="IPR050361">
    <property type="entry name" value="MPP/UQCRC_Complex"/>
</dbReference>
<evidence type="ECO:0000259" key="2">
    <source>
        <dbReference type="Pfam" id="PF00675"/>
    </source>
</evidence>
<dbReference type="EMBL" id="PCYI01000016">
    <property type="protein sequence ID" value="PIR44912.1"/>
    <property type="molecule type" value="Genomic_DNA"/>
</dbReference>